<dbReference type="InterPro" id="IPR002915">
    <property type="entry name" value="DeoC/FbaB/LacD_aldolase"/>
</dbReference>
<dbReference type="InterPro" id="IPR028581">
    <property type="entry name" value="DeoC_typeI"/>
</dbReference>
<evidence type="ECO:0000256" key="3">
    <source>
        <dbReference type="ARBA" id="ARBA00023239"/>
    </source>
</evidence>
<dbReference type="EC" id="4.1.2.4" evidence="7"/>
<evidence type="ECO:0000313" key="10">
    <source>
        <dbReference type="EMBL" id="NMW93964.1"/>
    </source>
</evidence>
<sequence length="217" mass="22407">MTMESKLIDHTLLSPDATTKQIEDLCAEAKKYDFCSVCISPCQVETAARCLKGSDVKVCTVIGFPSGAHVTGIKSAETKQAVADGAQEVDMVINVGAVKEGNWEYVKNDIAAVVEAAGKETLVKVILETCLLADEEIVEACKCAQAAGADFVKTSTGFSKAGATTEAVALMRKTVGDTMGVKAAGGIRTPETFKAMVAAGANRIGASAGIKLIGGAQ</sequence>
<name>A0A7Y0YIX5_9ACTO</name>
<proteinExistence type="inferred from homology"/>
<keyword evidence="3 7" id="KW-0456">Lyase</keyword>
<dbReference type="Proteomes" id="UP001209486">
    <property type="component" value="Unassembled WGS sequence"/>
</dbReference>
<evidence type="ECO:0000256" key="6">
    <source>
        <dbReference type="ARBA" id="ARBA00056337"/>
    </source>
</evidence>
<evidence type="ECO:0000256" key="1">
    <source>
        <dbReference type="ARBA" id="ARBA00010936"/>
    </source>
</evidence>
<keyword evidence="2 7" id="KW-0963">Cytoplasm</keyword>
<evidence type="ECO:0000256" key="5">
    <source>
        <dbReference type="ARBA" id="ARBA00048791"/>
    </source>
</evidence>
<dbReference type="SMART" id="SM01133">
    <property type="entry name" value="DeoC"/>
    <property type="match status" value="1"/>
</dbReference>
<feature type="active site" description="Schiff-base intermediate with acetaldehyde" evidence="7">
    <location>
        <position position="153"/>
    </location>
</feature>
<dbReference type="EMBL" id="JABCUS010000028">
    <property type="protein sequence ID" value="NMX04274.1"/>
    <property type="molecule type" value="Genomic_DNA"/>
</dbReference>
<keyword evidence="4 7" id="KW-0704">Schiff base</keyword>
<dbReference type="NCBIfam" id="TIGR00126">
    <property type="entry name" value="deoC"/>
    <property type="match status" value="1"/>
</dbReference>
<dbReference type="PANTHER" id="PTHR10889">
    <property type="entry name" value="DEOXYRIBOSE-PHOSPHATE ALDOLASE"/>
    <property type="match status" value="1"/>
</dbReference>
<dbReference type="GO" id="GO:0016052">
    <property type="term" value="P:carbohydrate catabolic process"/>
    <property type="evidence" value="ECO:0007669"/>
    <property type="project" value="TreeGrafter"/>
</dbReference>
<evidence type="ECO:0000313" key="15">
    <source>
        <dbReference type="Proteomes" id="UP001209486"/>
    </source>
</evidence>
<dbReference type="GO" id="GO:0009264">
    <property type="term" value="P:deoxyribonucleotide catabolic process"/>
    <property type="evidence" value="ECO:0007669"/>
    <property type="project" value="UniProtKB-UniRule"/>
</dbReference>
<protein>
    <recommendedName>
        <fullName evidence="7">Deoxyribose-phosphate aldolase</fullName>
        <shortName evidence="7">DERA</shortName>
        <ecNumber evidence="7">4.1.2.4</ecNumber>
    </recommendedName>
    <alternativeName>
        <fullName evidence="7">2-deoxy-D-ribose 5-phosphate aldolase</fullName>
    </alternativeName>
    <alternativeName>
        <fullName evidence="7">Phosphodeoxyriboaldolase</fullName>
        <shortName evidence="7">Deoxyriboaldolase</shortName>
    </alternativeName>
</protein>
<feature type="active site" description="Proton donor/acceptor" evidence="7">
    <location>
        <position position="90"/>
    </location>
</feature>
<dbReference type="HAMAP" id="MF_00114">
    <property type="entry name" value="DeoC_type1"/>
    <property type="match status" value="1"/>
</dbReference>
<dbReference type="Gene3D" id="3.20.20.70">
    <property type="entry name" value="Aldolase class I"/>
    <property type="match status" value="1"/>
</dbReference>
<dbReference type="UniPathway" id="UPA00002">
    <property type="reaction ID" value="UER00468"/>
</dbReference>
<evidence type="ECO:0000313" key="8">
    <source>
        <dbReference type="EMBL" id="MCU9969714.1"/>
    </source>
</evidence>
<dbReference type="PIRSF" id="PIRSF001357">
    <property type="entry name" value="DeoC"/>
    <property type="match status" value="1"/>
</dbReference>
<dbReference type="EMBL" id="VSZY01000023">
    <property type="protein sequence ID" value="MCU9969714.1"/>
    <property type="molecule type" value="Genomic_DNA"/>
</dbReference>
<dbReference type="RefSeq" id="WP_004016560.1">
    <property type="nucleotide sequence ID" value="NZ_CAMPNB010000014.1"/>
</dbReference>
<comment type="catalytic activity">
    <reaction evidence="5 7">
        <text>2-deoxy-D-ribose 5-phosphate = D-glyceraldehyde 3-phosphate + acetaldehyde</text>
        <dbReference type="Rhea" id="RHEA:12821"/>
        <dbReference type="ChEBI" id="CHEBI:15343"/>
        <dbReference type="ChEBI" id="CHEBI:59776"/>
        <dbReference type="ChEBI" id="CHEBI:62877"/>
        <dbReference type="EC" id="4.1.2.4"/>
    </reaction>
</comment>
<evidence type="ECO:0000313" key="14">
    <source>
        <dbReference type="Proteomes" id="UP000582487"/>
    </source>
</evidence>
<comment type="subcellular location">
    <subcellularLocation>
        <location evidence="7">Cytoplasm</location>
    </subcellularLocation>
</comment>
<dbReference type="AlphaFoldDB" id="A0A7Y0YIX5"/>
<evidence type="ECO:0000256" key="2">
    <source>
        <dbReference type="ARBA" id="ARBA00022490"/>
    </source>
</evidence>
<dbReference type="GO" id="GO:0004139">
    <property type="term" value="F:deoxyribose-phosphate aldolase activity"/>
    <property type="evidence" value="ECO:0007669"/>
    <property type="project" value="UniProtKB-UniRule"/>
</dbReference>
<dbReference type="Proteomes" id="UP000575397">
    <property type="component" value="Unassembled WGS sequence"/>
</dbReference>
<feature type="active site" description="Proton donor/acceptor" evidence="7">
    <location>
        <position position="182"/>
    </location>
</feature>
<comment type="function">
    <text evidence="6 7">Catalyzes a reversible aldol reaction between acetaldehyde and D-glyceraldehyde 3-phosphate to generate 2-deoxy-D-ribose 5-phosphate.</text>
</comment>
<organism evidence="11 12">
    <name type="scientific">Mobiluncus mulieris</name>
    <dbReference type="NCBI Taxonomy" id="2052"/>
    <lineage>
        <taxon>Bacteria</taxon>
        <taxon>Bacillati</taxon>
        <taxon>Actinomycetota</taxon>
        <taxon>Actinomycetes</taxon>
        <taxon>Actinomycetales</taxon>
        <taxon>Actinomycetaceae</taxon>
        <taxon>Mobiluncus</taxon>
    </lineage>
</organism>
<comment type="similarity">
    <text evidence="1 7">Belongs to the DeoC/FbaB aldolase family. DeoC type 1 subfamily.</text>
</comment>
<dbReference type="EMBL" id="JABCUR010000005">
    <property type="protein sequence ID" value="NMW65205.1"/>
    <property type="molecule type" value="Genomic_DNA"/>
</dbReference>
<dbReference type="FunFam" id="3.20.20.70:FF:000044">
    <property type="entry name" value="Deoxyribose-phosphate aldolase"/>
    <property type="match status" value="1"/>
</dbReference>
<evidence type="ECO:0000256" key="7">
    <source>
        <dbReference type="HAMAP-Rule" id="MF_00114"/>
    </source>
</evidence>
<dbReference type="InterPro" id="IPR011343">
    <property type="entry name" value="DeoC"/>
</dbReference>
<evidence type="ECO:0000313" key="11">
    <source>
        <dbReference type="EMBL" id="NMX04274.1"/>
    </source>
</evidence>
<dbReference type="InterPro" id="IPR013785">
    <property type="entry name" value="Aldolase_TIM"/>
</dbReference>
<dbReference type="Proteomes" id="UP000582487">
    <property type="component" value="Unassembled WGS sequence"/>
</dbReference>
<dbReference type="Proteomes" id="UP000578252">
    <property type="component" value="Unassembled WGS sequence"/>
</dbReference>
<comment type="pathway">
    <text evidence="7">Carbohydrate degradation; 2-deoxy-D-ribose 1-phosphate degradation; D-glyceraldehyde 3-phosphate and acetaldehyde from 2-deoxy-alpha-D-ribose 1-phosphate: step 2/2.</text>
</comment>
<evidence type="ECO:0000256" key="4">
    <source>
        <dbReference type="ARBA" id="ARBA00023270"/>
    </source>
</evidence>
<accession>A0A7Y0YIX5</accession>
<dbReference type="PANTHER" id="PTHR10889:SF1">
    <property type="entry name" value="DEOXYRIBOSE-PHOSPHATE ALDOLASE"/>
    <property type="match status" value="1"/>
</dbReference>
<dbReference type="GO" id="GO:0006018">
    <property type="term" value="P:2-deoxyribose 1-phosphate catabolic process"/>
    <property type="evidence" value="ECO:0007669"/>
    <property type="project" value="UniProtKB-UniRule"/>
</dbReference>
<reference evidence="8 15" key="1">
    <citation type="submission" date="2019-08" db="EMBL/GenBank/DDBJ databases">
        <title>Comparison of rpoB and gyrB Sequences from Mobiluncus Species and Development of a Multiplex PCR Method for Clinical Detection of Mobiluncus curtisii and Mobiluncus mulieris.</title>
        <authorList>
            <person name="Yang L."/>
            <person name="Shen Y."/>
            <person name="Xu G."/>
            <person name="Shu L.-B."/>
            <person name="Hu J."/>
            <person name="Zhang R."/>
            <person name="Wang Y."/>
            <person name="Zhou H.-W."/>
            <person name="Zhang X."/>
        </authorList>
    </citation>
    <scope>NUCLEOTIDE SEQUENCE [LARGE SCALE GENOMIC DNA]</scope>
    <source>
        <strain evidence="8 15">M26</strain>
    </source>
</reference>
<evidence type="ECO:0000313" key="9">
    <source>
        <dbReference type="EMBL" id="NMW65205.1"/>
    </source>
</evidence>
<dbReference type="CDD" id="cd00959">
    <property type="entry name" value="DeoC"/>
    <property type="match status" value="1"/>
</dbReference>
<dbReference type="EMBL" id="JABCUV010000013">
    <property type="protein sequence ID" value="NMW93964.1"/>
    <property type="molecule type" value="Genomic_DNA"/>
</dbReference>
<dbReference type="GO" id="GO:0005737">
    <property type="term" value="C:cytoplasm"/>
    <property type="evidence" value="ECO:0007669"/>
    <property type="project" value="UniProtKB-SubCell"/>
</dbReference>
<comment type="caution">
    <text evidence="11">The sequence shown here is derived from an EMBL/GenBank/DDBJ whole genome shotgun (WGS) entry which is preliminary data.</text>
</comment>
<evidence type="ECO:0000313" key="12">
    <source>
        <dbReference type="Proteomes" id="UP000575397"/>
    </source>
</evidence>
<evidence type="ECO:0000313" key="13">
    <source>
        <dbReference type="Proteomes" id="UP000578252"/>
    </source>
</evidence>
<dbReference type="SUPFAM" id="SSF51569">
    <property type="entry name" value="Aldolase"/>
    <property type="match status" value="1"/>
</dbReference>
<reference evidence="12 13" key="2">
    <citation type="submission" date="2020-04" db="EMBL/GenBank/DDBJ databases">
        <title>Antimicrobial susceptibility and clonality of vaginal-derived multi-drug resistant Mobiluncus isolates in China.</title>
        <authorList>
            <person name="Zhang X."/>
        </authorList>
    </citation>
    <scope>NUCLEOTIDE SEQUENCE [LARGE SCALE GENOMIC DNA]</scope>
    <source>
        <strain evidence="11 12">12</strain>
        <strain evidence="9 13">13</strain>
        <strain evidence="10 14">7</strain>
    </source>
</reference>
<dbReference type="Pfam" id="PF01791">
    <property type="entry name" value="DeoC"/>
    <property type="match status" value="1"/>
</dbReference>
<gene>
    <name evidence="7 11" type="primary">deoC</name>
    <name evidence="8" type="ORF">FYZ43_10045</name>
    <name evidence="10" type="ORF">HHJ74_09770</name>
    <name evidence="11" type="ORF">HHJ77_10210</name>
    <name evidence="9" type="ORF">HHJ78_06600</name>
</gene>